<reference evidence="2 3" key="1">
    <citation type="submission" date="2020-08" db="EMBL/GenBank/DDBJ databases">
        <title>Genomic Encyclopedia of Type Strains, Phase IV (KMG-IV): sequencing the most valuable type-strain genomes for metagenomic binning, comparative biology and taxonomic classification.</title>
        <authorList>
            <person name="Goeker M."/>
        </authorList>
    </citation>
    <scope>NUCLEOTIDE SEQUENCE [LARGE SCALE GENOMIC DNA]</scope>
    <source>
        <strain evidence="2 3">YC6886</strain>
    </source>
</reference>
<keyword evidence="1" id="KW-0732">Signal</keyword>
<evidence type="ECO:0000256" key="1">
    <source>
        <dbReference type="SAM" id="SignalP"/>
    </source>
</evidence>
<comment type="caution">
    <text evidence="2">The sequence shown here is derived from an EMBL/GenBank/DDBJ whole genome shotgun (WGS) entry which is preliminary data.</text>
</comment>
<gene>
    <name evidence="2" type="ORF">HNR46_000342</name>
</gene>
<proteinExistence type="predicted"/>
<sequence length="283" mass="30573">MQSPLQPFLFLALLPAAHADAIAGAWEGFPTQDNTDAWSLYAYDDDAVAPPLWSGTASDINPYAYSFFLGGDGVWFFADAQTAQGAFVGDYGAQKIEGIDVAISIDPAEIDSLDIAVYASGPIGSAYYYSLASFGEEFEDGPNWYFPHFSFSDEWFYFQDGEFVAFQPGDGFLASISEVGLRVFPVNGVGEDAYVGVDDFILTPTVDAPLLTTAVDQSQFSLTFELNPGVAATLQTADSTFQWSTVTGQTNLTGSQSFTTPIEETPHFFRVATEEKLTPVSSS</sequence>
<dbReference type="AlphaFoldDB" id="A0A840VB53"/>
<dbReference type="Proteomes" id="UP000557717">
    <property type="component" value="Unassembled WGS sequence"/>
</dbReference>
<organism evidence="2 3">
    <name type="scientific">Haloferula luteola</name>
    <dbReference type="NCBI Taxonomy" id="595692"/>
    <lineage>
        <taxon>Bacteria</taxon>
        <taxon>Pseudomonadati</taxon>
        <taxon>Verrucomicrobiota</taxon>
        <taxon>Verrucomicrobiia</taxon>
        <taxon>Verrucomicrobiales</taxon>
        <taxon>Verrucomicrobiaceae</taxon>
        <taxon>Haloferula</taxon>
    </lineage>
</organism>
<dbReference type="EMBL" id="JACHFD010000001">
    <property type="protein sequence ID" value="MBB5350121.1"/>
    <property type="molecule type" value="Genomic_DNA"/>
</dbReference>
<feature type="signal peptide" evidence="1">
    <location>
        <begin position="1"/>
        <end position="19"/>
    </location>
</feature>
<dbReference type="RefSeq" id="WP_184015176.1">
    <property type="nucleotide sequence ID" value="NZ_JACHFD010000001.1"/>
</dbReference>
<feature type="chain" id="PRO_5032271884" evidence="1">
    <location>
        <begin position="20"/>
        <end position="283"/>
    </location>
</feature>
<name>A0A840VB53_9BACT</name>
<evidence type="ECO:0000313" key="2">
    <source>
        <dbReference type="EMBL" id="MBB5350121.1"/>
    </source>
</evidence>
<keyword evidence="3" id="KW-1185">Reference proteome</keyword>
<accession>A0A840VB53</accession>
<evidence type="ECO:0000313" key="3">
    <source>
        <dbReference type="Proteomes" id="UP000557717"/>
    </source>
</evidence>
<protein>
    <submittedName>
        <fullName evidence="2">Uncharacterized protein</fullName>
    </submittedName>
</protein>